<dbReference type="Gene3D" id="3.40.1660.10">
    <property type="entry name" value="EreA-like (biosynthetic domain)"/>
    <property type="match status" value="1"/>
</dbReference>
<dbReference type="Gene3D" id="1.20.1440.30">
    <property type="entry name" value="Biosynthetic Protein domain"/>
    <property type="match status" value="1"/>
</dbReference>
<protein>
    <submittedName>
        <fullName evidence="1">Protein-L-isoaspartate O-methyltransferase</fullName>
        <ecNumber evidence="1">2.1.1.77</ecNumber>
    </submittedName>
</protein>
<keyword evidence="1" id="KW-0489">Methyltransferase</keyword>
<dbReference type="PANTHER" id="PTHR31299:SF0">
    <property type="entry name" value="ESTERASE, PUTATIVE (AFU_ORTHOLOGUE AFUA_1G05850)-RELATED"/>
    <property type="match status" value="1"/>
</dbReference>
<dbReference type="PIRSF" id="PIRSF036794">
    <property type="entry name" value="UCP_erythr_ester"/>
    <property type="match status" value="1"/>
</dbReference>
<dbReference type="PANTHER" id="PTHR31299">
    <property type="entry name" value="ESTERASE, PUTATIVE (AFU_ORTHOLOGUE AFUA_1G05850)-RELATED"/>
    <property type="match status" value="1"/>
</dbReference>
<accession>A0A6J4P6N9</accession>
<keyword evidence="1" id="KW-0808">Transferase</keyword>
<dbReference type="Pfam" id="PF05139">
    <property type="entry name" value="Erythro_esteras"/>
    <property type="match status" value="1"/>
</dbReference>
<dbReference type="GO" id="GO:0032259">
    <property type="term" value="P:methylation"/>
    <property type="evidence" value="ECO:0007669"/>
    <property type="project" value="UniProtKB-KW"/>
</dbReference>
<dbReference type="Gene3D" id="3.30.1870.10">
    <property type="entry name" value="EreA-like, domain 2"/>
    <property type="match status" value="1"/>
</dbReference>
<dbReference type="EC" id="2.1.1.77" evidence="1"/>
<name>A0A6J4P6N9_9ACTN</name>
<sequence>MIVGARTTRNGPLDLALPLQQPSDLDPLMDRIGDARVVCLGEASHGTHEYYAWRATLTRRLIEEKGFDLVGVEGDWPDCYRVSCSVTGSTSAPEDPEEALKSFERWPTWMWANEEVVDFTRWLREHNMGRPAHDRVGFYGLDVYSLWESLRAVLDYLEEHHPEDLDAAVEACRCLEPYAEDPQAYARSTRIVPTGCEREVVGMLSDLLQRHAEDTDGDDHPDAHFAAQQNARSAVGAEAYYRAMVRGGPDSWNLRDTHMADTLDRLLEHYEGRRSGAGARAVVWEHNTHVGDARFTDMADAGLVNVGQLVRERHGEDDVVLVGFGSHSGSVVAADSWGSPARRLSVPPARSGSTEALLHLALDGEPGLFVFPEELPSWAVEERSHRAIGVVYHPGAERWGNYVPTVLGRRYDAFLWFDQTRAVTPLAGLTTQGDELESWPFGE</sequence>
<dbReference type="InterPro" id="IPR014622">
    <property type="entry name" value="UCP036794_erythomycin"/>
</dbReference>
<dbReference type="SUPFAM" id="SSF159501">
    <property type="entry name" value="EreA/ChaN-like"/>
    <property type="match status" value="1"/>
</dbReference>
<dbReference type="EMBL" id="CADCUN010000227">
    <property type="protein sequence ID" value="CAA9401667.1"/>
    <property type="molecule type" value="Genomic_DNA"/>
</dbReference>
<gene>
    <name evidence="1" type="ORF">AVDCRST_MAG60-2119</name>
</gene>
<evidence type="ECO:0000313" key="1">
    <source>
        <dbReference type="EMBL" id="CAA9401667.1"/>
    </source>
</evidence>
<dbReference type="CDD" id="cd14728">
    <property type="entry name" value="Ere-like"/>
    <property type="match status" value="1"/>
</dbReference>
<reference evidence="1" key="1">
    <citation type="submission" date="2020-02" db="EMBL/GenBank/DDBJ databases">
        <authorList>
            <person name="Meier V. D."/>
        </authorList>
    </citation>
    <scope>NUCLEOTIDE SEQUENCE</scope>
    <source>
        <strain evidence="1">AVDCRST_MAG60</strain>
    </source>
</reference>
<dbReference type="InterPro" id="IPR052036">
    <property type="entry name" value="Hydrolase/PRTase-associated"/>
</dbReference>
<dbReference type="AlphaFoldDB" id="A0A6J4P6N9"/>
<dbReference type="GO" id="GO:0004719">
    <property type="term" value="F:protein-L-isoaspartate (D-aspartate) O-methyltransferase activity"/>
    <property type="evidence" value="ECO:0007669"/>
    <property type="project" value="UniProtKB-EC"/>
</dbReference>
<organism evidence="1">
    <name type="scientific">uncultured Nocardioides sp</name>
    <dbReference type="NCBI Taxonomy" id="198441"/>
    <lineage>
        <taxon>Bacteria</taxon>
        <taxon>Bacillati</taxon>
        <taxon>Actinomycetota</taxon>
        <taxon>Actinomycetes</taxon>
        <taxon>Propionibacteriales</taxon>
        <taxon>Nocardioidaceae</taxon>
        <taxon>Nocardioides</taxon>
        <taxon>environmental samples</taxon>
    </lineage>
</organism>
<dbReference type="GO" id="GO:0046677">
    <property type="term" value="P:response to antibiotic"/>
    <property type="evidence" value="ECO:0007669"/>
    <property type="project" value="InterPro"/>
</dbReference>
<proteinExistence type="predicted"/>
<dbReference type="InterPro" id="IPR007815">
    <property type="entry name" value="Emycin_Estase"/>
</dbReference>